<dbReference type="InterPro" id="IPR037401">
    <property type="entry name" value="SnoaL-like"/>
</dbReference>
<dbReference type="Proteomes" id="UP000077349">
    <property type="component" value="Unassembled WGS sequence"/>
</dbReference>
<dbReference type="SUPFAM" id="SSF54427">
    <property type="entry name" value="NTF2-like"/>
    <property type="match status" value="1"/>
</dbReference>
<reference evidence="2 3" key="1">
    <citation type="submission" date="2016-03" db="EMBL/GenBank/DDBJ databases">
        <title>Draft genome sequence of Acetobacter malorum CECT 7742, a strain isolated from strawberry vinegar.</title>
        <authorList>
            <person name="Sainz F."/>
            <person name="Mas A."/>
            <person name="Torija M.J."/>
        </authorList>
    </citation>
    <scope>NUCLEOTIDE SEQUENCE [LARGE SCALE GENOMIC DNA]</scope>
    <source>
        <strain evidence="2 3">CECT 7742</strain>
    </source>
</reference>
<name>A0A177G952_9PROT</name>
<proteinExistence type="predicted"/>
<dbReference type="PIRSF" id="PIRSF030561">
    <property type="entry name" value="UCP030561"/>
    <property type="match status" value="1"/>
</dbReference>
<gene>
    <name evidence="2" type="ORF">Amal_01968</name>
</gene>
<dbReference type="Pfam" id="PF12680">
    <property type="entry name" value="SnoaL_2"/>
    <property type="match status" value="1"/>
</dbReference>
<sequence>MQIDTQSCSEAEIIRRQLDAYNARDIEAFMSHWALDAEVYAWPDTLLASGAEAIRTRHVERFKEPDLFAKLISRVGVGGLVIDREVVTRNFPEGRGTLDVIGIYELDGDKIRRAWFKQGTPVLTG</sequence>
<accession>A0A177G952</accession>
<comment type="caution">
    <text evidence="2">The sequence shown here is derived from an EMBL/GenBank/DDBJ whole genome shotgun (WGS) entry which is preliminary data.</text>
</comment>
<dbReference type="AlphaFoldDB" id="A0A177G952"/>
<feature type="domain" description="SnoaL-like" evidence="1">
    <location>
        <begin position="14"/>
        <end position="113"/>
    </location>
</feature>
<dbReference type="Gene3D" id="3.10.450.50">
    <property type="match status" value="1"/>
</dbReference>
<evidence type="ECO:0000259" key="1">
    <source>
        <dbReference type="Pfam" id="PF12680"/>
    </source>
</evidence>
<dbReference type="InterPro" id="IPR032710">
    <property type="entry name" value="NTF2-like_dom_sf"/>
</dbReference>
<dbReference type="PATRIC" id="fig|178901.16.peg.2093"/>
<evidence type="ECO:0000313" key="3">
    <source>
        <dbReference type="Proteomes" id="UP000077349"/>
    </source>
</evidence>
<organism evidence="2 3">
    <name type="scientific">Acetobacter malorum</name>
    <dbReference type="NCBI Taxonomy" id="178901"/>
    <lineage>
        <taxon>Bacteria</taxon>
        <taxon>Pseudomonadati</taxon>
        <taxon>Pseudomonadota</taxon>
        <taxon>Alphaproteobacteria</taxon>
        <taxon>Acetobacterales</taxon>
        <taxon>Acetobacteraceae</taxon>
        <taxon>Acetobacter</taxon>
    </lineage>
</organism>
<protein>
    <submittedName>
        <fullName evidence="2">SnoaL-like domain protein</fullName>
    </submittedName>
</protein>
<dbReference type="InterPro" id="IPR008317">
    <property type="entry name" value="UCP030561"/>
</dbReference>
<evidence type="ECO:0000313" key="2">
    <source>
        <dbReference type="EMBL" id="OAG76197.1"/>
    </source>
</evidence>
<dbReference type="EMBL" id="LVHD01000018">
    <property type="protein sequence ID" value="OAG76197.1"/>
    <property type="molecule type" value="Genomic_DNA"/>
</dbReference>